<dbReference type="GO" id="GO:0006260">
    <property type="term" value="P:DNA replication"/>
    <property type="evidence" value="ECO:0007669"/>
    <property type="project" value="InterPro"/>
</dbReference>
<proteinExistence type="inferred from homology"/>
<comment type="caution">
    <text evidence="2">Lacks conserved residue(s) required for the propagation of feature annotation.</text>
</comment>
<dbReference type="PROSITE" id="PS50935">
    <property type="entry name" value="SSB"/>
    <property type="match status" value="1"/>
</dbReference>
<dbReference type="PANTHER" id="PTHR10302">
    <property type="entry name" value="SINGLE-STRANDED DNA-BINDING PROTEIN"/>
    <property type="match status" value="1"/>
</dbReference>
<gene>
    <name evidence="5" type="ORF">COU22_03285</name>
</gene>
<organism evidence="5 6">
    <name type="scientific">Candidatus Komeilibacteria bacterium CG10_big_fil_rev_8_21_14_0_10_41_13</name>
    <dbReference type="NCBI Taxonomy" id="1974476"/>
    <lineage>
        <taxon>Bacteria</taxon>
        <taxon>Candidatus Komeiliibacteriota</taxon>
    </lineage>
</organism>
<comment type="caution">
    <text evidence="5">The sequence shown here is derived from an EMBL/GenBank/DDBJ whole genome shotgun (WGS) entry which is preliminary data.</text>
</comment>
<comment type="subunit">
    <text evidence="2">Homotetramer.</text>
</comment>
<feature type="compositionally biased region" description="Acidic residues" evidence="4">
    <location>
        <begin position="120"/>
        <end position="138"/>
    </location>
</feature>
<dbReference type="InterPro" id="IPR000424">
    <property type="entry name" value="Primosome_PriB/ssb"/>
</dbReference>
<dbReference type="CDD" id="cd04496">
    <property type="entry name" value="SSB_OBF"/>
    <property type="match status" value="1"/>
</dbReference>
<evidence type="ECO:0000256" key="3">
    <source>
        <dbReference type="PIRNR" id="PIRNR002070"/>
    </source>
</evidence>
<protein>
    <recommendedName>
        <fullName evidence="2 3">Single-stranded DNA-binding protein</fullName>
        <shortName evidence="2">SSB</shortName>
    </recommendedName>
</protein>
<accession>A0A2M6WBT6</accession>
<sequence>MDLNKVSLIGNLIKDPAAKSLPSGTEISVFTVATNHVWKDQETKEKKESVEFHPVVAWGRLAEIINRYLSKGSKVYLEGKLKTRSWQDKNNQTHYKTEVVASELIMLGGGSKKEEKGQDDLAEEEISVEEVPVEETKS</sequence>
<dbReference type="GO" id="GO:0009295">
    <property type="term" value="C:nucleoid"/>
    <property type="evidence" value="ECO:0007669"/>
    <property type="project" value="TreeGrafter"/>
</dbReference>
<dbReference type="AlphaFoldDB" id="A0A2M6WBT6"/>
<evidence type="ECO:0000313" key="6">
    <source>
        <dbReference type="Proteomes" id="UP000230543"/>
    </source>
</evidence>
<dbReference type="HAMAP" id="MF_00984">
    <property type="entry name" value="SSB"/>
    <property type="match status" value="1"/>
</dbReference>
<dbReference type="NCBIfam" id="TIGR00621">
    <property type="entry name" value="ssb"/>
    <property type="match status" value="1"/>
</dbReference>
<evidence type="ECO:0000313" key="5">
    <source>
        <dbReference type="EMBL" id="PIT90241.1"/>
    </source>
</evidence>
<dbReference type="Gene3D" id="2.40.50.140">
    <property type="entry name" value="Nucleic acid-binding proteins"/>
    <property type="match status" value="1"/>
</dbReference>
<feature type="region of interest" description="Disordered" evidence="4">
    <location>
        <begin position="110"/>
        <end position="138"/>
    </location>
</feature>
<dbReference type="Proteomes" id="UP000230543">
    <property type="component" value="Unassembled WGS sequence"/>
</dbReference>
<dbReference type="EMBL" id="PFBO01000119">
    <property type="protein sequence ID" value="PIT90241.1"/>
    <property type="molecule type" value="Genomic_DNA"/>
</dbReference>
<dbReference type="PIRSF" id="PIRSF002070">
    <property type="entry name" value="SSB"/>
    <property type="match status" value="1"/>
</dbReference>
<keyword evidence="1 2" id="KW-0238">DNA-binding</keyword>
<evidence type="ECO:0000256" key="1">
    <source>
        <dbReference type="ARBA" id="ARBA00023125"/>
    </source>
</evidence>
<dbReference type="InterPro" id="IPR011344">
    <property type="entry name" value="ssDNA-bd"/>
</dbReference>
<dbReference type="Pfam" id="PF00436">
    <property type="entry name" value="SSB"/>
    <property type="match status" value="1"/>
</dbReference>
<evidence type="ECO:0000256" key="4">
    <source>
        <dbReference type="SAM" id="MobiDB-lite"/>
    </source>
</evidence>
<reference evidence="6" key="1">
    <citation type="submission" date="2017-09" db="EMBL/GenBank/DDBJ databases">
        <title>Depth-based differentiation of microbial function through sediment-hosted aquifers and enrichment of novel symbionts in the deep terrestrial subsurface.</title>
        <authorList>
            <person name="Probst A.J."/>
            <person name="Ladd B."/>
            <person name="Jarett J.K."/>
            <person name="Geller-Mcgrath D.E."/>
            <person name="Sieber C.M.K."/>
            <person name="Emerson J.B."/>
            <person name="Anantharaman K."/>
            <person name="Thomas B.C."/>
            <person name="Malmstrom R."/>
            <person name="Stieglmeier M."/>
            <person name="Klingl A."/>
            <person name="Woyke T."/>
            <person name="Ryan C.M."/>
            <person name="Banfield J.F."/>
        </authorList>
    </citation>
    <scope>NUCLEOTIDE SEQUENCE [LARGE SCALE GENOMIC DNA]</scope>
</reference>
<dbReference type="PANTHER" id="PTHR10302:SF27">
    <property type="entry name" value="SINGLE-STRANDED DNA-BINDING PROTEIN"/>
    <property type="match status" value="1"/>
</dbReference>
<dbReference type="InterPro" id="IPR012340">
    <property type="entry name" value="NA-bd_OB-fold"/>
</dbReference>
<name>A0A2M6WBT6_9BACT</name>
<evidence type="ECO:0000256" key="2">
    <source>
        <dbReference type="HAMAP-Rule" id="MF_00984"/>
    </source>
</evidence>
<dbReference type="SUPFAM" id="SSF50249">
    <property type="entry name" value="Nucleic acid-binding proteins"/>
    <property type="match status" value="1"/>
</dbReference>
<dbReference type="GO" id="GO:0003697">
    <property type="term" value="F:single-stranded DNA binding"/>
    <property type="evidence" value="ECO:0007669"/>
    <property type="project" value="UniProtKB-UniRule"/>
</dbReference>